<dbReference type="Pfam" id="PF13483">
    <property type="entry name" value="Lactamase_B_3"/>
    <property type="match status" value="1"/>
</dbReference>
<organism evidence="1 2">
    <name type="scientific">Allofournierella massiliensis</name>
    <dbReference type="NCBI Taxonomy" id="1650663"/>
    <lineage>
        <taxon>Bacteria</taxon>
        <taxon>Bacillati</taxon>
        <taxon>Bacillota</taxon>
        <taxon>Clostridia</taxon>
        <taxon>Eubacteriales</taxon>
        <taxon>Oscillospiraceae</taxon>
        <taxon>Allofournierella</taxon>
    </lineage>
</organism>
<dbReference type="OrthoDB" id="36975at2"/>
<gene>
    <name evidence="1" type="ORF">EDD77_11036</name>
</gene>
<sequence length="222" mass="25988">MKITHICHSCFLVELSHTLLLFDYFQGPLPVLDSEKALFVFSSHRHHDHYSPAVWELSESHPNVFYVLDENIPARRSANVLPAAPRSRYDWQGLCIETLRSTDEGCAFLVQAEGLWFYHAGDLNWWHWEGEPDEQNAWHDKAFHEELERIRGRFFDAAFVPLDPRQEGNAWWGFVDFLNACRCDNVFPMHCFDNRAGMLAYLKRPELAPYLARIHAEEVWQG</sequence>
<dbReference type="PANTHER" id="PTHR42967:SF1">
    <property type="entry name" value="MBL FOLD METALLO-HYDROLASE"/>
    <property type="match status" value="1"/>
</dbReference>
<dbReference type="InterPro" id="IPR036866">
    <property type="entry name" value="RibonucZ/Hydroxyglut_hydro"/>
</dbReference>
<reference evidence="1 2" key="1">
    <citation type="submission" date="2019-03" db="EMBL/GenBank/DDBJ databases">
        <title>Genomic Encyclopedia of Type Strains, Phase IV (KMG-IV): sequencing the most valuable type-strain genomes for metagenomic binning, comparative biology and taxonomic classification.</title>
        <authorList>
            <person name="Goeker M."/>
        </authorList>
    </citation>
    <scope>NUCLEOTIDE SEQUENCE [LARGE SCALE GENOMIC DNA]</scope>
    <source>
        <strain evidence="1 2">DSM 100451</strain>
    </source>
</reference>
<name>A0A4R1QVZ1_9FIRM</name>
<evidence type="ECO:0000313" key="2">
    <source>
        <dbReference type="Proteomes" id="UP000295184"/>
    </source>
</evidence>
<proteinExistence type="predicted"/>
<dbReference type="AlphaFoldDB" id="A0A4R1QVZ1"/>
<dbReference type="PANTHER" id="PTHR42967">
    <property type="entry name" value="METAL DEPENDENT HYDROLASE"/>
    <property type="match status" value="1"/>
</dbReference>
<dbReference type="RefSeq" id="WP_058965156.1">
    <property type="nucleotide sequence ID" value="NZ_CABKVM010000017.1"/>
</dbReference>
<protein>
    <submittedName>
        <fullName evidence="1">L-ascorbate metabolism protein UlaG (Beta-lactamase superfamily)</fullName>
    </submittedName>
</protein>
<dbReference type="Gene3D" id="3.60.15.10">
    <property type="entry name" value="Ribonuclease Z/Hydroxyacylglutathione hydrolase-like"/>
    <property type="match status" value="1"/>
</dbReference>
<comment type="caution">
    <text evidence="1">The sequence shown here is derived from an EMBL/GenBank/DDBJ whole genome shotgun (WGS) entry which is preliminary data.</text>
</comment>
<evidence type="ECO:0000313" key="1">
    <source>
        <dbReference type="EMBL" id="TCL57361.1"/>
    </source>
</evidence>
<dbReference type="SUPFAM" id="SSF56281">
    <property type="entry name" value="Metallo-hydrolase/oxidoreductase"/>
    <property type="match status" value="1"/>
</dbReference>
<accession>A0A4R1QVZ1</accession>
<dbReference type="STRING" id="1650663.GCA_001486665_02129"/>
<dbReference type="Proteomes" id="UP000295184">
    <property type="component" value="Unassembled WGS sequence"/>
</dbReference>
<dbReference type="EMBL" id="SLUM01000010">
    <property type="protein sequence ID" value="TCL57361.1"/>
    <property type="molecule type" value="Genomic_DNA"/>
</dbReference>